<dbReference type="SUPFAM" id="SSF55874">
    <property type="entry name" value="ATPase domain of HSP90 chaperone/DNA topoisomerase II/histidine kinase"/>
    <property type="match status" value="1"/>
</dbReference>
<name>A0ABW5LTQ5_9FLAO</name>
<evidence type="ECO:0000259" key="2">
    <source>
        <dbReference type="Pfam" id="PF06580"/>
    </source>
</evidence>
<keyword evidence="1" id="KW-0472">Membrane</keyword>
<evidence type="ECO:0000313" key="4">
    <source>
        <dbReference type="Proteomes" id="UP001597508"/>
    </source>
</evidence>
<dbReference type="EMBL" id="JBHULH010000004">
    <property type="protein sequence ID" value="MFD2567631.1"/>
    <property type="molecule type" value="Genomic_DNA"/>
</dbReference>
<protein>
    <submittedName>
        <fullName evidence="3">Sensor histidine kinase</fullName>
        <ecNumber evidence="3">2.7.13.3</ecNumber>
    </submittedName>
</protein>
<dbReference type="InterPro" id="IPR050640">
    <property type="entry name" value="Bact_2-comp_sensor_kinase"/>
</dbReference>
<evidence type="ECO:0000256" key="1">
    <source>
        <dbReference type="SAM" id="Phobius"/>
    </source>
</evidence>
<dbReference type="GO" id="GO:0004673">
    <property type="term" value="F:protein histidine kinase activity"/>
    <property type="evidence" value="ECO:0007669"/>
    <property type="project" value="UniProtKB-EC"/>
</dbReference>
<dbReference type="RefSeq" id="WP_379666341.1">
    <property type="nucleotide sequence ID" value="NZ_JBHULH010000004.1"/>
</dbReference>
<dbReference type="PANTHER" id="PTHR34220:SF7">
    <property type="entry name" value="SENSOR HISTIDINE KINASE YPDA"/>
    <property type="match status" value="1"/>
</dbReference>
<dbReference type="InterPro" id="IPR036890">
    <property type="entry name" value="HATPase_C_sf"/>
</dbReference>
<evidence type="ECO:0000313" key="3">
    <source>
        <dbReference type="EMBL" id="MFD2567631.1"/>
    </source>
</evidence>
<accession>A0ABW5LTQ5</accession>
<dbReference type="Proteomes" id="UP001597508">
    <property type="component" value="Unassembled WGS sequence"/>
</dbReference>
<proteinExistence type="predicted"/>
<keyword evidence="3" id="KW-0808">Transferase</keyword>
<keyword evidence="3" id="KW-0418">Kinase</keyword>
<feature type="transmembrane region" description="Helical" evidence="1">
    <location>
        <begin position="16"/>
        <end position="37"/>
    </location>
</feature>
<dbReference type="Pfam" id="PF06580">
    <property type="entry name" value="His_kinase"/>
    <property type="match status" value="1"/>
</dbReference>
<keyword evidence="4" id="KW-1185">Reference proteome</keyword>
<feature type="domain" description="Signal transduction histidine kinase internal region" evidence="2">
    <location>
        <begin position="171"/>
        <end position="249"/>
    </location>
</feature>
<keyword evidence="1" id="KW-0812">Transmembrane</keyword>
<dbReference type="Gene3D" id="3.30.565.10">
    <property type="entry name" value="Histidine kinase-like ATPase, C-terminal domain"/>
    <property type="match status" value="1"/>
</dbReference>
<comment type="caution">
    <text evidence="3">The sequence shown here is derived from an EMBL/GenBank/DDBJ whole genome shotgun (WGS) entry which is preliminary data.</text>
</comment>
<keyword evidence="1" id="KW-1133">Transmembrane helix</keyword>
<feature type="transmembrane region" description="Helical" evidence="1">
    <location>
        <begin position="43"/>
        <end position="61"/>
    </location>
</feature>
<reference evidence="4" key="1">
    <citation type="journal article" date="2019" name="Int. J. Syst. Evol. Microbiol.">
        <title>The Global Catalogue of Microorganisms (GCM) 10K type strain sequencing project: providing services to taxonomists for standard genome sequencing and annotation.</title>
        <authorList>
            <consortium name="The Broad Institute Genomics Platform"/>
            <consortium name="The Broad Institute Genome Sequencing Center for Infectious Disease"/>
            <person name="Wu L."/>
            <person name="Ma J."/>
        </authorList>
    </citation>
    <scope>NUCLEOTIDE SEQUENCE [LARGE SCALE GENOMIC DNA]</scope>
    <source>
        <strain evidence="4">KCTC 52127</strain>
    </source>
</reference>
<organism evidence="3 4">
    <name type="scientific">Pseudotenacibaculum haliotis</name>
    <dbReference type="NCBI Taxonomy" id="1862138"/>
    <lineage>
        <taxon>Bacteria</taxon>
        <taxon>Pseudomonadati</taxon>
        <taxon>Bacteroidota</taxon>
        <taxon>Flavobacteriia</taxon>
        <taxon>Flavobacteriales</taxon>
        <taxon>Flavobacteriaceae</taxon>
        <taxon>Pseudotenacibaculum</taxon>
    </lineage>
</organism>
<feature type="transmembrane region" description="Helical" evidence="1">
    <location>
        <begin position="82"/>
        <end position="105"/>
    </location>
</feature>
<dbReference type="PANTHER" id="PTHR34220">
    <property type="entry name" value="SENSOR HISTIDINE KINASE YPDA"/>
    <property type="match status" value="1"/>
</dbReference>
<dbReference type="InterPro" id="IPR010559">
    <property type="entry name" value="Sig_transdc_His_kin_internal"/>
</dbReference>
<dbReference type="EC" id="2.7.13.3" evidence="3"/>
<sequence length="363" mass="41911">MTSNTATSKNKTTTALYWKCQLLGWGIVSIYWAYTVYTRDNYGVFYTFLNYVLDVSIGIFLTHMYRAFALKANWSDLPIKKLLVRVIPSILLLALLYVLICNIKWHVYWTLIAGVPKDLWNSLIYWDPILITGLRLMSIWILAYHLYHYYQKEVQTAKENAQLSVIAKQTQLDNLSAQLNPHFLFNSLNSIKSLVIESPDTARRAIDLLSDLLRSSLYEKDKDLIPLTDELDLVRDYIEIEKLRFEERLSIDITIDESLENFKIPTLSIQLLVENAIKHGVDKIMEGGLVVVKITKKENQVYIQVQNPGKLSFNNSSKGLGVKNLKERLKIQYKNEASFHLIELDKNTVEATIILPFKADENI</sequence>
<feature type="transmembrane region" description="Helical" evidence="1">
    <location>
        <begin position="125"/>
        <end position="147"/>
    </location>
</feature>
<gene>
    <name evidence="3" type="ORF">ACFSRZ_09625</name>
</gene>